<sequence>MTQMESYSIRVDKSVRAAASAVAHELGTDLPNLTRMFYRQIAQRRSVPLSLSVQPSVPQETLDAVQEAHTMSQRKDPGFASVDGMFADLDI</sequence>
<accession>A0ABM8B925</accession>
<dbReference type="Pfam" id="PF04221">
    <property type="entry name" value="RelB"/>
    <property type="match status" value="1"/>
</dbReference>
<dbReference type="EMBL" id="AP026798">
    <property type="protein sequence ID" value="BDR53324.1"/>
    <property type="molecule type" value="Genomic_DNA"/>
</dbReference>
<gene>
    <name evidence="1" type="ORF">KIM372_12310</name>
</gene>
<protein>
    <recommendedName>
        <fullName evidence="3">Damage-inducible protein J</fullName>
    </recommendedName>
</protein>
<proteinExistence type="predicted"/>
<evidence type="ECO:0000313" key="2">
    <source>
        <dbReference type="Proteomes" id="UP001321766"/>
    </source>
</evidence>
<organism evidence="1 2">
    <name type="scientific">Bombiscardovia nodaiensis</name>
    <dbReference type="NCBI Taxonomy" id="2932181"/>
    <lineage>
        <taxon>Bacteria</taxon>
        <taxon>Bacillati</taxon>
        <taxon>Actinomycetota</taxon>
        <taxon>Actinomycetes</taxon>
        <taxon>Bifidobacteriales</taxon>
        <taxon>Bifidobacteriaceae</taxon>
        <taxon>Bombiscardovia</taxon>
    </lineage>
</organism>
<dbReference type="InterPro" id="IPR007337">
    <property type="entry name" value="RelB/DinJ"/>
</dbReference>
<name>A0ABM8B925_9BIFI</name>
<dbReference type="Gene3D" id="1.10.1220.10">
    <property type="entry name" value="Met repressor-like"/>
    <property type="match status" value="1"/>
</dbReference>
<evidence type="ECO:0008006" key="3">
    <source>
        <dbReference type="Google" id="ProtNLM"/>
    </source>
</evidence>
<dbReference type="Proteomes" id="UP001321766">
    <property type="component" value="Chromosome"/>
</dbReference>
<dbReference type="InterPro" id="IPR013321">
    <property type="entry name" value="Arc_rbn_hlx_hlx"/>
</dbReference>
<evidence type="ECO:0000313" key="1">
    <source>
        <dbReference type="EMBL" id="BDR53324.1"/>
    </source>
</evidence>
<reference evidence="1 2" key="1">
    <citation type="journal article" date="2023" name="Microbiol. Spectr.">
        <title>Symbiosis of Carpenter Bees with Uncharacterized Lactic Acid Bacteria Showing NAD Auxotrophy.</title>
        <authorList>
            <person name="Kawasaki S."/>
            <person name="Ozawa K."/>
            <person name="Mori T."/>
            <person name="Yamamoto A."/>
            <person name="Ito M."/>
            <person name="Ohkuma M."/>
            <person name="Sakamoto M."/>
            <person name="Matsutani M."/>
        </authorList>
    </citation>
    <scope>NUCLEOTIDE SEQUENCE [LARGE SCALE GENOMIC DNA]</scope>
    <source>
        <strain evidence="1 2">Kim37-2</strain>
    </source>
</reference>
<keyword evidence="2" id="KW-1185">Reference proteome</keyword>